<dbReference type="InterPro" id="IPR010982">
    <property type="entry name" value="Lambda_DNA-bd_dom_sf"/>
</dbReference>
<accession>A0A6P2LIP9</accession>
<feature type="domain" description="HTH cro/C1-type" evidence="1">
    <location>
        <begin position="11"/>
        <end position="64"/>
    </location>
</feature>
<evidence type="ECO:0000313" key="2">
    <source>
        <dbReference type="EMBL" id="VWB71315.1"/>
    </source>
</evidence>
<name>A0A6P2LIP9_BURL3</name>
<dbReference type="SUPFAM" id="SSF47413">
    <property type="entry name" value="lambda repressor-like DNA-binding domains"/>
    <property type="match status" value="1"/>
</dbReference>
<dbReference type="Proteomes" id="UP000494174">
    <property type="component" value="Unassembled WGS sequence"/>
</dbReference>
<organism evidence="2 3">
    <name type="scientific">Burkholderia lata (strain ATCC 17760 / DSM 23089 / LMG 22485 / NCIMB 9086 / R18194 / 383)</name>
    <dbReference type="NCBI Taxonomy" id="482957"/>
    <lineage>
        <taxon>Bacteria</taxon>
        <taxon>Pseudomonadati</taxon>
        <taxon>Pseudomonadota</taxon>
        <taxon>Betaproteobacteria</taxon>
        <taxon>Burkholderiales</taxon>
        <taxon>Burkholderiaceae</taxon>
        <taxon>Burkholderia</taxon>
        <taxon>Burkholderia cepacia complex</taxon>
    </lineage>
</organism>
<dbReference type="EMBL" id="CABVPU010000010">
    <property type="protein sequence ID" value="VWB71315.1"/>
    <property type="molecule type" value="Genomic_DNA"/>
</dbReference>
<dbReference type="SMART" id="SM00530">
    <property type="entry name" value="HTH_XRE"/>
    <property type="match status" value="1"/>
</dbReference>
<dbReference type="Pfam" id="PF01381">
    <property type="entry name" value="HTH_3"/>
    <property type="match status" value="1"/>
</dbReference>
<dbReference type="PROSITE" id="PS50943">
    <property type="entry name" value="HTH_CROC1"/>
    <property type="match status" value="1"/>
</dbReference>
<dbReference type="RefSeq" id="WP_174969384.1">
    <property type="nucleotide sequence ID" value="NZ_CABVPU010000010.1"/>
</dbReference>
<dbReference type="InterPro" id="IPR001387">
    <property type="entry name" value="Cro/C1-type_HTH"/>
</dbReference>
<dbReference type="GO" id="GO:0003677">
    <property type="term" value="F:DNA binding"/>
    <property type="evidence" value="ECO:0007669"/>
    <property type="project" value="InterPro"/>
</dbReference>
<evidence type="ECO:0000259" key="1">
    <source>
        <dbReference type="PROSITE" id="PS50943"/>
    </source>
</evidence>
<gene>
    <name evidence="2" type="ORF">BLA15945_03397</name>
</gene>
<dbReference type="Gene3D" id="1.10.260.40">
    <property type="entry name" value="lambda repressor-like DNA-binding domains"/>
    <property type="match status" value="1"/>
</dbReference>
<proteinExistence type="predicted"/>
<reference evidence="2 3" key="1">
    <citation type="submission" date="2019-09" db="EMBL/GenBank/DDBJ databases">
        <authorList>
            <person name="Depoorter E."/>
        </authorList>
    </citation>
    <scope>NUCLEOTIDE SEQUENCE [LARGE SCALE GENOMIC DNA]</scope>
    <source>
        <strain evidence="2">R-15945</strain>
    </source>
</reference>
<protein>
    <submittedName>
        <fullName evidence="2">XRE family transcriptional regulator</fullName>
    </submittedName>
</protein>
<evidence type="ECO:0000313" key="3">
    <source>
        <dbReference type="Proteomes" id="UP000494174"/>
    </source>
</evidence>
<dbReference type="AlphaFoldDB" id="A0A6P2LIP9"/>
<sequence length="246" mass="27520">MTETAQLIETLKRQLKAQGMTYRDVARALDVSETSVKRLFASGRFTLERVVEIAQLLGYTLAELVQEASASAPRLHVLTEQQEALLVSDEKLLVVAVCAINYWTVQDIVSAYQVTKAECVKYLLMLDRMNVVALLPGDRIRVRVARDFDWLPGGPIRRYFHAHALGDFLDSRFDRDGETMTFSQGMLTEAAAAELDLELRRLRSKAAALHAESSSAPLAQKHGTSLLIAKRMWEPASFQALRRVAS</sequence>
<dbReference type="CDD" id="cd00093">
    <property type="entry name" value="HTH_XRE"/>
    <property type="match status" value="1"/>
</dbReference>